<evidence type="ECO:0000313" key="3">
    <source>
        <dbReference type="EMBL" id="KAK7282034.1"/>
    </source>
</evidence>
<organism evidence="3 4">
    <name type="scientific">Crotalaria pallida</name>
    <name type="common">Smooth rattlebox</name>
    <name type="synonym">Crotalaria striata</name>
    <dbReference type="NCBI Taxonomy" id="3830"/>
    <lineage>
        <taxon>Eukaryota</taxon>
        <taxon>Viridiplantae</taxon>
        <taxon>Streptophyta</taxon>
        <taxon>Embryophyta</taxon>
        <taxon>Tracheophyta</taxon>
        <taxon>Spermatophyta</taxon>
        <taxon>Magnoliopsida</taxon>
        <taxon>eudicotyledons</taxon>
        <taxon>Gunneridae</taxon>
        <taxon>Pentapetalae</taxon>
        <taxon>rosids</taxon>
        <taxon>fabids</taxon>
        <taxon>Fabales</taxon>
        <taxon>Fabaceae</taxon>
        <taxon>Papilionoideae</taxon>
        <taxon>50 kb inversion clade</taxon>
        <taxon>genistoids sensu lato</taxon>
        <taxon>core genistoids</taxon>
        <taxon>Crotalarieae</taxon>
        <taxon>Crotalaria</taxon>
    </lineage>
</organism>
<evidence type="ECO:0008006" key="5">
    <source>
        <dbReference type="Google" id="ProtNLM"/>
    </source>
</evidence>
<feature type="region of interest" description="Disordered" evidence="2">
    <location>
        <begin position="1"/>
        <end position="95"/>
    </location>
</feature>
<protein>
    <recommendedName>
        <fullName evidence="5">Senescence regulator S40</fullName>
    </recommendedName>
</protein>
<name>A0AAN9FW29_CROPI</name>
<dbReference type="InterPro" id="IPR007608">
    <property type="entry name" value="Senescence_reg_S40"/>
</dbReference>
<proteinExistence type="inferred from homology"/>
<dbReference type="PANTHER" id="PTHR33083">
    <property type="entry name" value="EXPRESSED PROTEIN"/>
    <property type="match status" value="1"/>
</dbReference>
<evidence type="ECO:0000256" key="2">
    <source>
        <dbReference type="SAM" id="MobiDB-lite"/>
    </source>
</evidence>
<dbReference type="Pfam" id="PF04520">
    <property type="entry name" value="Senescence_reg"/>
    <property type="match status" value="1"/>
</dbReference>
<keyword evidence="4" id="KW-1185">Reference proteome</keyword>
<evidence type="ECO:0000313" key="4">
    <source>
        <dbReference type="Proteomes" id="UP001372338"/>
    </source>
</evidence>
<gene>
    <name evidence="3" type="ORF">RIF29_10516</name>
</gene>
<dbReference type="Proteomes" id="UP001372338">
    <property type="component" value="Unassembled WGS sequence"/>
</dbReference>
<dbReference type="EMBL" id="JAYWIO010000002">
    <property type="protein sequence ID" value="KAK7282034.1"/>
    <property type="molecule type" value="Genomic_DNA"/>
</dbReference>
<comment type="similarity">
    <text evidence="1">Belongs to the senescence regulator S40 family.</text>
</comment>
<evidence type="ECO:0000256" key="1">
    <source>
        <dbReference type="ARBA" id="ARBA00034773"/>
    </source>
</evidence>
<reference evidence="3 4" key="1">
    <citation type="submission" date="2024-01" db="EMBL/GenBank/DDBJ databases">
        <title>The genomes of 5 underutilized Papilionoideae crops provide insights into root nodulation and disease resistanc.</title>
        <authorList>
            <person name="Yuan L."/>
        </authorList>
    </citation>
    <scope>NUCLEOTIDE SEQUENCE [LARGE SCALE GENOMIC DNA]</scope>
    <source>
        <strain evidence="3">ZHUSHIDOU_FW_LH</strain>
        <tissue evidence="3">Leaf</tissue>
    </source>
</reference>
<dbReference type="AlphaFoldDB" id="A0AAN9FW29"/>
<dbReference type="PANTHER" id="PTHR33083:SF49">
    <property type="entry name" value="SENESCENCE REGULATOR"/>
    <property type="match status" value="1"/>
</dbReference>
<comment type="caution">
    <text evidence="3">The sequence shown here is derived from an EMBL/GenBank/DDBJ whole genome shotgun (WGS) entry which is preliminary data.</text>
</comment>
<dbReference type="GO" id="GO:0010150">
    <property type="term" value="P:leaf senescence"/>
    <property type="evidence" value="ECO:0007669"/>
    <property type="project" value="UniProtKB-ARBA"/>
</dbReference>
<accession>A0AAN9FW29</accession>
<sequence length="146" mass="16736">MADELQESEVVFSDHNPQLGGYDGGELVTVQLGKKQKSEEMSWERKKKQNLMMKRNDDDEEEEEEKKKVVSSLPVKIPERMMSCSDEDDDEDREGMVVPPHMMVERRISSEKMAHSVCTGNGRTLKGRDMSQVRNAVLRMTGFLEV</sequence>